<evidence type="ECO:0000256" key="8">
    <source>
        <dbReference type="SAM" id="Phobius"/>
    </source>
</evidence>
<dbReference type="InterPro" id="IPR005828">
    <property type="entry name" value="MFS_sugar_transport-like"/>
</dbReference>
<feature type="transmembrane region" description="Helical" evidence="8">
    <location>
        <begin position="335"/>
        <end position="361"/>
    </location>
</feature>
<feature type="transmembrane region" description="Helical" evidence="8">
    <location>
        <begin position="7"/>
        <end position="27"/>
    </location>
</feature>
<dbReference type="PROSITE" id="PS50850">
    <property type="entry name" value="MFS"/>
    <property type="match status" value="1"/>
</dbReference>
<dbReference type="PANTHER" id="PTHR48020">
    <property type="entry name" value="PROTON MYO-INOSITOL COTRANSPORTER"/>
    <property type="match status" value="1"/>
</dbReference>
<name>A0ABS1R4J0_9SPHI</name>
<dbReference type="RefSeq" id="WP_202102514.1">
    <property type="nucleotide sequence ID" value="NZ_JAERTY010000004.1"/>
</dbReference>
<proteinExistence type="inferred from homology"/>
<dbReference type="Proteomes" id="UP000625283">
    <property type="component" value="Unassembled WGS sequence"/>
</dbReference>
<dbReference type="InterPro" id="IPR036259">
    <property type="entry name" value="MFS_trans_sf"/>
</dbReference>
<comment type="similarity">
    <text evidence="2 7">Belongs to the major facilitator superfamily. Sugar transporter (TC 2.A.1.1) family.</text>
</comment>
<feature type="domain" description="Major facilitator superfamily (MFS) profile" evidence="9">
    <location>
        <begin position="9"/>
        <end position="427"/>
    </location>
</feature>
<feature type="transmembrane region" description="Helical" evidence="8">
    <location>
        <begin position="163"/>
        <end position="184"/>
    </location>
</feature>
<reference evidence="10 11" key="1">
    <citation type="submission" date="2021-01" db="EMBL/GenBank/DDBJ databases">
        <title>C459-1 draft genome sequence.</title>
        <authorList>
            <person name="Zhang X.-F."/>
        </authorList>
    </citation>
    <scope>NUCLEOTIDE SEQUENCE [LARGE SCALE GENOMIC DNA]</scope>
    <source>
        <strain evidence="11">C459-1</strain>
    </source>
</reference>
<dbReference type="PANTHER" id="PTHR48020:SF12">
    <property type="entry name" value="PROTON MYO-INOSITOL COTRANSPORTER"/>
    <property type="match status" value="1"/>
</dbReference>
<feature type="transmembrane region" description="Helical" evidence="8">
    <location>
        <begin position="77"/>
        <end position="98"/>
    </location>
</feature>
<dbReference type="Gene3D" id="1.20.1250.20">
    <property type="entry name" value="MFS general substrate transporter like domains"/>
    <property type="match status" value="1"/>
</dbReference>
<keyword evidence="5 8" id="KW-1133">Transmembrane helix</keyword>
<keyword evidence="11" id="KW-1185">Reference proteome</keyword>
<evidence type="ECO:0000256" key="2">
    <source>
        <dbReference type="ARBA" id="ARBA00010992"/>
    </source>
</evidence>
<organism evidence="10 11">
    <name type="scientific">Sphingobacterium faecale</name>
    <dbReference type="NCBI Taxonomy" id="2803775"/>
    <lineage>
        <taxon>Bacteria</taxon>
        <taxon>Pseudomonadati</taxon>
        <taxon>Bacteroidota</taxon>
        <taxon>Sphingobacteriia</taxon>
        <taxon>Sphingobacteriales</taxon>
        <taxon>Sphingobacteriaceae</taxon>
        <taxon>Sphingobacterium</taxon>
    </lineage>
</organism>
<evidence type="ECO:0000313" key="10">
    <source>
        <dbReference type="EMBL" id="MBL1408746.1"/>
    </source>
</evidence>
<dbReference type="InterPro" id="IPR005829">
    <property type="entry name" value="Sugar_transporter_CS"/>
</dbReference>
<protein>
    <submittedName>
        <fullName evidence="10">Sugar porter family MFS transporter</fullName>
    </submittedName>
</protein>
<dbReference type="NCBIfam" id="TIGR00879">
    <property type="entry name" value="SP"/>
    <property type="match status" value="1"/>
</dbReference>
<keyword evidence="3 7" id="KW-0813">Transport</keyword>
<dbReference type="EMBL" id="JAERTY010000004">
    <property type="protein sequence ID" value="MBL1408746.1"/>
    <property type="molecule type" value="Genomic_DNA"/>
</dbReference>
<dbReference type="PROSITE" id="PS00216">
    <property type="entry name" value="SUGAR_TRANSPORT_1"/>
    <property type="match status" value="1"/>
</dbReference>
<feature type="transmembrane region" description="Helical" evidence="8">
    <location>
        <begin position="243"/>
        <end position="265"/>
    </location>
</feature>
<dbReference type="Pfam" id="PF00083">
    <property type="entry name" value="Sugar_tr"/>
    <property type="match status" value="1"/>
</dbReference>
<dbReference type="PRINTS" id="PR00171">
    <property type="entry name" value="SUGRTRNSPORT"/>
</dbReference>
<feature type="transmembrane region" description="Helical" evidence="8">
    <location>
        <begin position="309"/>
        <end position="329"/>
    </location>
</feature>
<feature type="transmembrane region" description="Helical" evidence="8">
    <location>
        <begin position="405"/>
        <end position="423"/>
    </location>
</feature>
<feature type="transmembrane region" description="Helical" evidence="8">
    <location>
        <begin position="133"/>
        <end position="151"/>
    </location>
</feature>
<dbReference type="SUPFAM" id="SSF103473">
    <property type="entry name" value="MFS general substrate transporter"/>
    <property type="match status" value="1"/>
</dbReference>
<evidence type="ECO:0000256" key="6">
    <source>
        <dbReference type="ARBA" id="ARBA00023136"/>
    </source>
</evidence>
<comment type="subcellular location">
    <subcellularLocation>
        <location evidence="1">Membrane</location>
        <topology evidence="1">Multi-pass membrane protein</topology>
    </subcellularLocation>
</comment>
<evidence type="ECO:0000256" key="4">
    <source>
        <dbReference type="ARBA" id="ARBA00022692"/>
    </source>
</evidence>
<dbReference type="InterPro" id="IPR050814">
    <property type="entry name" value="Myo-inositol_Transporter"/>
</dbReference>
<sequence>MNNNKVFLWSLVISLGGFLFGFDTAVISGAEREIQAYWALTEFEHGVTMSIALIGTVLGALVGAIPSDNWGRKKALLLIASLYLVSAIGTALAHNWVFFLTFRLLGGVGVGISSVTAPIYISEISPPDKRGRLVGLFQFNIVLGILISYLSNYMIGQMEGETWRYMLGVQAFPSILFFVLIKYLPESPRWLIIKKGNLELGKSILEVINPTNSTRELEVILNSKAIHGEQKYSVFKKDYNKPLLLAILFAVFNQVSGINAIIYYAPRVFEMAGLGSQGSLLSTVGIGLVNFIFTLLALSVIDQFGRRKLMLFGTIGIIFSLLLVSYSFHQSEPDGILILVCLMFYIAFFALSQGAVIWVFIAEIFPNVVRAQGQTLGSLTHWVMAVIITFCFPMFSSWLGGSSTFLIFAFFMIGQLVFVLKYMPETKKRSLEQLQEANTASINQ</sequence>
<keyword evidence="6 8" id="KW-0472">Membrane</keyword>
<evidence type="ECO:0000259" key="9">
    <source>
        <dbReference type="PROSITE" id="PS50850"/>
    </source>
</evidence>
<gene>
    <name evidence="10" type="ORF">JKG61_08300</name>
</gene>
<evidence type="ECO:0000256" key="3">
    <source>
        <dbReference type="ARBA" id="ARBA00022448"/>
    </source>
</evidence>
<evidence type="ECO:0000313" key="11">
    <source>
        <dbReference type="Proteomes" id="UP000625283"/>
    </source>
</evidence>
<feature type="transmembrane region" description="Helical" evidence="8">
    <location>
        <begin position="104"/>
        <end position="121"/>
    </location>
</feature>
<keyword evidence="4 8" id="KW-0812">Transmembrane</keyword>
<accession>A0ABS1R4J0</accession>
<feature type="transmembrane region" description="Helical" evidence="8">
    <location>
        <begin position="277"/>
        <end position="297"/>
    </location>
</feature>
<feature type="transmembrane region" description="Helical" evidence="8">
    <location>
        <begin position="382"/>
        <end position="399"/>
    </location>
</feature>
<evidence type="ECO:0000256" key="5">
    <source>
        <dbReference type="ARBA" id="ARBA00022989"/>
    </source>
</evidence>
<evidence type="ECO:0000256" key="1">
    <source>
        <dbReference type="ARBA" id="ARBA00004141"/>
    </source>
</evidence>
<dbReference type="PROSITE" id="PS00217">
    <property type="entry name" value="SUGAR_TRANSPORT_2"/>
    <property type="match status" value="1"/>
</dbReference>
<dbReference type="InterPro" id="IPR003663">
    <property type="entry name" value="Sugar/inositol_transpt"/>
</dbReference>
<feature type="transmembrane region" description="Helical" evidence="8">
    <location>
        <begin position="47"/>
        <end position="65"/>
    </location>
</feature>
<evidence type="ECO:0000256" key="7">
    <source>
        <dbReference type="RuleBase" id="RU003346"/>
    </source>
</evidence>
<dbReference type="InterPro" id="IPR020846">
    <property type="entry name" value="MFS_dom"/>
</dbReference>
<comment type="caution">
    <text evidence="10">The sequence shown here is derived from an EMBL/GenBank/DDBJ whole genome shotgun (WGS) entry which is preliminary data.</text>
</comment>